<evidence type="ECO:0000313" key="2">
    <source>
        <dbReference type="EMBL" id="GFR97443.1"/>
    </source>
</evidence>
<sequence length="115" mass="12374">MTCSKRTCSEDVSCRDPGRDECGCPSCDGCEFLGQKVANQRTVPDPRDSCADCTCERGTMTCSKRTCSDDVSCRDPGRDECGCPSCDGCEFLGQTVANQKTVPDPRNSCSECTCL</sequence>
<accession>A0AAV4HK63</accession>
<evidence type="ECO:0000256" key="1">
    <source>
        <dbReference type="SAM" id="MobiDB-lite"/>
    </source>
</evidence>
<dbReference type="Proteomes" id="UP000762676">
    <property type="component" value="Unassembled WGS sequence"/>
</dbReference>
<protein>
    <submittedName>
        <fullName evidence="2">Kielin/chordin-like protein</fullName>
    </submittedName>
</protein>
<dbReference type="EMBL" id="BMAT01009043">
    <property type="protein sequence ID" value="GFR97443.1"/>
    <property type="molecule type" value="Genomic_DNA"/>
</dbReference>
<feature type="non-terminal residue" evidence="2">
    <location>
        <position position="115"/>
    </location>
</feature>
<reference evidence="2 3" key="1">
    <citation type="journal article" date="2021" name="Elife">
        <title>Chloroplast acquisition without the gene transfer in kleptoplastic sea slugs, Plakobranchus ocellatus.</title>
        <authorList>
            <person name="Maeda T."/>
            <person name="Takahashi S."/>
            <person name="Yoshida T."/>
            <person name="Shimamura S."/>
            <person name="Takaki Y."/>
            <person name="Nagai Y."/>
            <person name="Toyoda A."/>
            <person name="Suzuki Y."/>
            <person name="Arimoto A."/>
            <person name="Ishii H."/>
            <person name="Satoh N."/>
            <person name="Nishiyama T."/>
            <person name="Hasebe M."/>
            <person name="Maruyama T."/>
            <person name="Minagawa J."/>
            <person name="Obokata J."/>
            <person name="Shigenobu S."/>
        </authorList>
    </citation>
    <scope>NUCLEOTIDE SEQUENCE [LARGE SCALE GENOMIC DNA]</scope>
</reference>
<name>A0AAV4HK63_9GAST</name>
<dbReference type="AlphaFoldDB" id="A0AAV4HK63"/>
<dbReference type="Gene3D" id="6.20.200.20">
    <property type="match status" value="1"/>
</dbReference>
<keyword evidence="3" id="KW-1185">Reference proteome</keyword>
<feature type="region of interest" description="Disordered" evidence="1">
    <location>
        <begin position="1"/>
        <end position="20"/>
    </location>
</feature>
<comment type="caution">
    <text evidence="2">The sequence shown here is derived from an EMBL/GenBank/DDBJ whole genome shotgun (WGS) entry which is preliminary data.</text>
</comment>
<dbReference type="SUPFAM" id="SSF57603">
    <property type="entry name" value="FnI-like domain"/>
    <property type="match status" value="1"/>
</dbReference>
<feature type="compositionally biased region" description="Basic and acidic residues" evidence="1">
    <location>
        <begin position="7"/>
        <end position="20"/>
    </location>
</feature>
<organism evidence="2 3">
    <name type="scientific">Elysia marginata</name>
    <dbReference type="NCBI Taxonomy" id="1093978"/>
    <lineage>
        <taxon>Eukaryota</taxon>
        <taxon>Metazoa</taxon>
        <taxon>Spiralia</taxon>
        <taxon>Lophotrochozoa</taxon>
        <taxon>Mollusca</taxon>
        <taxon>Gastropoda</taxon>
        <taxon>Heterobranchia</taxon>
        <taxon>Euthyneura</taxon>
        <taxon>Panpulmonata</taxon>
        <taxon>Sacoglossa</taxon>
        <taxon>Placobranchoidea</taxon>
        <taxon>Plakobranchidae</taxon>
        <taxon>Elysia</taxon>
    </lineage>
</organism>
<proteinExistence type="predicted"/>
<evidence type="ECO:0000313" key="3">
    <source>
        <dbReference type="Proteomes" id="UP000762676"/>
    </source>
</evidence>
<gene>
    <name evidence="2" type="ORF">ElyMa_004477900</name>
</gene>